<name>A0ABV7ZYT4_9GAMM</name>
<proteinExistence type="predicted"/>
<accession>A0ABV7ZYT4</accession>
<dbReference type="EMBL" id="JBHRYR010000003">
    <property type="protein sequence ID" value="MFC3853434.1"/>
    <property type="molecule type" value="Genomic_DNA"/>
</dbReference>
<evidence type="ECO:0000256" key="1">
    <source>
        <dbReference type="SAM" id="Phobius"/>
    </source>
</evidence>
<dbReference type="Proteomes" id="UP001595617">
    <property type="component" value="Unassembled WGS sequence"/>
</dbReference>
<evidence type="ECO:0000259" key="2">
    <source>
        <dbReference type="Pfam" id="PF13116"/>
    </source>
</evidence>
<sequence>MARESQFFYLGRAIWRSLAMVGVLLMLYVIMGRQVAPMINRTAPAVEQFLSTWLQQPVRIGSVQGEWRGFGPVFTVRDVAIGEQFALDTLVLEPALIASLVKQDIIFFRLSATGASIDVSYEDDRWTVPAFSAFESDTRVRRSLLQIYDQLLAQDSLQLRNIRINLLKDTQRFDVLLADVFILSSPDQHAARGDVVLDPDGQAVPAAIQVEARNIRATPDFSIYLEHDLFDLPAVLNVAGGTADWPIDASRLAVSGAWWAEWQGGAWQEVHAEIDRGEAAFRFVGDAATGVQQQIEAFSAALHWSPKNGAQYLQLEDLTFIYNDRLWPLSRYELTLDGQQALITASEINVATLGALLTDWTGTPLFDRHEITGTVTDVQVQIPQQADVLQWQDTRLTGVLTEGYFGPFGGYPGIEGIKGRFTATPRGGVLQSQAGDWRVDIPEVLPSVLELNVEAGEFAWRVGEGSVLNIASGPLSMLWRDVGRLQGQLATTVDLSAQPRLTESVFALSLAGERLDTGALNDALPMNLDPAVQRWIRTNIHYLEAEDWAVILPNTFSPDPKVQAGVLMADVQRASVRFDPAWPDVANATGQFFMDHRGLSVALQAAELGGLRLANGDLNMPFSVGPRWVHINIPVAGSAQDAWRLVTDSPLHSLLNDTIRQWDVSGEIAGHLSLNVPLSEADIYADIALDVRQGRLVLPEQALAISDISGPLFVSTEQGVRGLGLQGKFFDQPTQFDVATQVHDGAWNFSIHADGDLPVDTFGAWLDDPVLSGMPGIVPYTANITFLDGWPQFELSSSLQGLEIPLPAPVGKQAEETRALALTLGLGDTHQVAFTYGNDVVGQLIVANDWSLDSAVFGVGEVPRPLQSGRILADIRVPDLDADAWWIEIQRFRTLFSSNDDGLPLAGPSMRADVNLQAASATLLQQQFNDFTVALNNSADGLTAEVRANEVRGILGLSGEPGEPLILILDYLSLQTAQRPEYEPPPPYAYDPEDDPFYDYAAQDIPPMQIELRRLLVNDLDYGYWSFNVENDADSVRVSDLNGLVRFLEVTGDMEWRFAEQQRQSTHLNLNIRGGNINRFLTASGFTPIADSQSVRATADVSWPGSPLYFAGLGLVGSVDFDLRNGAIYELEEFDSIKLIGLMNVTRIFRRLSLDFRDVLNAGFSYDQIAGDLVLNQGVVSVGDRLLLDGSGAKMFFNGSYDVPTDQLDAEGVVIARVTNAAGLVALGAGVTPPLALLVIFGERAFERELERLFSVRTEISGSLRDPNVTATRLFDSNIRGNDATIEERVRELFGPESRP</sequence>
<feature type="domain" description="YhdP central" evidence="2">
    <location>
        <begin position="11"/>
        <end position="1269"/>
    </location>
</feature>
<organism evidence="3 4">
    <name type="scientific">Saccharospirillum mangrovi</name>
    <dbReference type="NCBI Taxonomy" id="2161747"/>
    <lineage>
        <taxon>Bacteria</taxon>
        <taxon>Pseudomonadati</taxon>
        <taxon>Pseudomonadota</taxon>
        <taxon>Gammaproteobacteria</taxon>
        <taxon>Oceanospirillales</taxon>
        <taxon>Saccharospirillaceae</taxon>
        <taxon>Saccharospirillum</taxon>
    </lineage>
</organism>
<feature type="transmembrane region" description="Helical" evidence="1">
    <location>
        <begin position="7"/>
        <end position="31"/>
    </location>
</feature>
<keyword evidence="1" id="KW-0472">Membrane</keyword>
<dbReference type="PANTHER" id="PTHR38690:SF1">
    <property type="entry name" value="PROTEASE"/>
    <property type="match status" value="1"/>
</dbReference>
<dbReference type="Pfam" id="PF13116">
    <property type="entry name" value="YhdP"/>
    <property type="match status" value="1"/>
</dbReference>
<protein>
    <submittedName>
        <fullName evidence="3">YhdP family protein</fullName>
    </submittedName>
</protein>
<keyword evidence="4" id="KW-1185">Reference proteome</keyword>
<gene>
    <name evidence="3" type="ORF">ACFOOG_11375</name>
</gene>
<keyword evidence="1" id="KW-0812">Transmembrane</keyword>
<dbReference type="RefSeq" id="WP_380696584.1">
    <property type="nucleotide sequence ID" value="NZ_JBHRYR010000003.1"/>
</dbReference>
<keyword evidence="1" id="KW-1133">Transmembrane helix</keyword>
<dbReference type="InterPro" id="IPR025263">
    <property type="entry name" value="YhdP_central"/>
</dbReference>
<dbReference type="InterPro" id="IPR011836">
    <property type="entry name" value="YhdP"/>
</dbReference>
<evidence type="ECO:0000313" key="3">
    <source>
        <dbReference type="EMBL" id="MFC3853434.1"/>
    </source>
</evidence>
<evidence type="ECO:0000313" key="4">
    <source>
        <dbReference type="Proteomes" id="UP001595617"/>
    </source>
</evidence>
<comment type="caution">
    <text evidence="3">The sequence shown here is derived from an EMBL/GenBank/DDBJ whole genome shotgun (WGS) entry which is preliminary data.</text>
</comment>
<reference evidence="4" key="1">
    <citation type="journal article" date="2019" name="Int. J. Syst. Evol. Microbiol.">
        <title>The Global Catalogue of Microorganisms (GCM) 10K type strain sequencing project: providing services to taxonomists for standard genome sequencing and annotation.</title>
        <authorList>
            <consortium name="The Broad Institute Genomics Platform"/>
            <consortium name="The Broad Institute Genome Sequencing Center for Infectious Disease"/>
            <person name="Wu L."/>
            <person name="Ma J."/>
        </authorList>
    </citation>
    <scope>NUCLEOTIDE SEQUENCE [LARGE SCALE GENOMIC DNA]</scope>
    <source>
        <strain evidence="4">IBRC 10765</strain>
    </source>
</reference>
<dbReference type="PANTHER" id="PTHR38690">
    <property type="entry name" value="PROTEASE-RELATED"/>
    <property type="match status" value="1"/>
</dbReference>